<feature type="transmembrane region" description="Helical" evidence="6">
    <location>
        <begin position="298"/>
        <end position="317"/>
    </location>
</feature>
<gene>
    <name evidence="7" type="ORF">DRP44_01050</name>
</gene>
<dbReference type="Pfam" id="PF13440">
    <property type="entry name" value="Polysacc_synt_3"/>
    <property type="match status" value="1"/>
</dbReference>
<dbReference type="PANTHER" id="PTHR30250">
    <property type="entry name" value="PST FAMILY PREDICTED COLANIC ACID TRANSPORTER"/>
    <property type="match status" value="1"/>
</dbReference>
<feature type="transmembrane region" description="Helical" evidence="6">
    <location>
        <begin position="77"/>
        <end position="97"/>
    </location>
</feature>
<reference evidence="7 8" key="1">
    <citation type="submission" date="2018-06" db="EMBL/GenBank/DDBJ databases">
        <title>Extensive metabolic versatility and redundancy in microbially diverse, dynamic hydrothermal sediments.</title>
        <authorList>
            <person name="Dombrowski N."/>
            <person name="Teske A."/>
            <person name="Baker B.J."/>
        </authorList>
    </citation>
    <scope>NUCLEOTIDE SEQUENCE [LARGE SCALE GENOMIC DNA]</scope>
    <source>
        <strain evidence="7">B35_G9</strain>
    </source>
</reference>
<organism evidence="7 8">
    <name type="scientific">candidate division TA06 bacterium</name>
    <dbReference type="NCBI Taxonomy" id="2250710"/>
    <lineage>
        <taxon>Bacteria</taxon>
        <taxon>Bacteria division TA06</taxon>
    </lineage>
</organism>
<feature type="transmembrane region" description="Helical" evidence="6">
    <location>
        <begin position="323"/>
        <end position="344"/>
    </location>
</feature>
<evidence type="ECO:0000256" key="1">
    <source>
        <dbReference type="ARBA" id="ARBA00004651"/>
    </source>
</evidence>
<evidence type="ECO:0000256" key="3">
    <source>
        <dbReference type="ARBA" id="ARBA00022692"/>
    </source>
</evidence>
<evidence type="ECO:0000256" key="4">
    <source>
        <dbReference type="ARBA" id="ARBA00022989"/>
    </source>
</evidence>
<sequence>MGLFKRSLFIATGKLFQAITTFTYTIILSHILSKFYYGIYQQALLTSRIIVAIMIFGIPTAVFYFLPRFNDKEKNNFISTIMSIMSLLSVGAIVLTYVASLNSRVLYGNVIIKEYLLLYGIFIGGRIFSSILDPFLISRRKEKLVMLYYLFFNTIEIVFIIIYYWLSLSFISIFIFFAIVGILQVLVTFLILTFVYHFKFTKPNFHIGGKILSYSHPIALNNILGILSSNMDKIIISGFLGATYYAIYINGSYQIPLISIFISSVVAVIAPDITAFHFKEEHTQLVSVIRKSIDKTSLLVLPLFIFFLMVSKEFILALYSNKFYASIAIFRITLFILPFRLTNYGNILNLLGKTKTVLFISLFELVLNGALSLTLLRFMGIYGPAISFLITTIIQIFILIYYITKTVDTNITELFPIKNMGNYFLISVLASLPLFLLKNRFTGIRLLILETTVFAVLFMILYFGRRYFFERER</sequence>
<feature type="transmembrane region" description="Helical" evidence="6">
    <location>
        <begin position="117"/>
        <end position="137"/>
    </location>
</feature>
<evidence type="ECO:0000256" key="6">
    <source>
        <dbReference type="SAM" id="Phobius"/>
    </source>
</evidence>
<protein>
    <submittedName>
        <fullName evidence="7">Uncharacterized protein</fullName>
    </submittedName>
</protein>
<dbReference type="Proteomes" id="UP000282321">
    <property type="component" value="Unassembled WGS sequence"/>
</dbReference>
<name>A0A660SB42_UNCT6</name>
<feature type="transmembrane region" description="Helical" evidence="6">
    <location>
        <begin position="415"/>
        <end position="437"/>
    </location>
</feature>
<dbReference type="GO" id="GO:0005886">
    <property type="term" value="C:plasma membrane"/>
    <property type="evidence" value="ECO:0007669"/>
    <property type="project" value="UniProtKB-SubCell"/>
</dbReference>
<dbReference type="AlphaFoldDB" id="A0A660SB42"/>
<feature type="transmembrane region" description="Helical" evidence="6">
    <location>
        <begin position="45"/>
        <end position="65"/>
    </location>
</feature>
<feature type="transmembrane region" description="Helical" evidence="6">
    <location>
        <begin position="356"/>
        <end position="375"/>
    </location>
</feature>
<evidence type="ECO:0000313" key="7">
    <source>
        <dbReference type="EMBL" id="RKX67883.1"/>
    </source>
</evidence>
<feature type="transmembrane region" description="Helical" evidence="6">
    <location>
        <begin position="381"/>
        <end position="403"/>
    </location>
</feature>
<comment type="caution">
    <text evidence="7">The sequence shown here is derived from an EMBL/GenBank/DDBJ whole genome shotgun (WGS) entry which is preliminary data.</text>
</comment>
<dbReference type="EMBL" id="QNBC01000007">
    <property type="protein sequence ID" value="RKX67883.1"/>
    <property type="molecule type" value="Genomic_DNA"/>
</dbReference>
<keyword evidence="3 6" id="KW-0812">Transmembrane</keyword>
<feature type="transmembrane region" description="Helical" evidence="6">
    <location>
        <begin position="234"/>
        <end position="251"/>
    </location>
</feature>
<feature type="transmembrane region" description="Helical" evidence="6">
    <location>
        <begin position="171"/>
        <end position="196"/>
    </location>
</feature>
<evidence type="ECO:0000256" key="5">
    <source>
        <dbReference type="ARBA" id="ARBA00023136"/>
    </source>
</evidence>
<comment type="subcellular location">
    <subcellularLocation>
        <location evidence="1">Cell membrane</location>
        <topology evidence="1">Multi-pass membrane protein</topology>
    </subcellularLocation>
</comment>
<evidence type="ECO:0000256" key="2">
    <source>
        <dbReference type="ARBA" id="ARBA00022475"/>
    </source>
</evidence>
<keyword evidence="2" id="KW-1003">Cell membrane</keyword>
<keyword evidence="4 6" id="KW-1133">Transmembrane helix</keyword>
<dbReference type="PANTHER" id="PTHR30250:SF11">
    <property type="entry name" value="O-ANTIGEN TRANSPORTER-RELATED"/>
    <property type="match status" value="1"/>
</dbReference>
<evidence type="ECO:0000313" key="8">
    <source>
        <dbReference type="Proteomes" id="UP000282321"/>
    </source>
</evidence>
<accession>A0A660SB42</accession>
<feature type="transmembrane region" description="Helical" evidence="6">
    <location>
        <begin position="443"/>
        <end position="463"/>
    </location>
</feature>
<feature type="transmembrane region" description="Helical" evidence="6">
    <location>
        <begin position="144"/>
        <end position="165"/>
    </location>
</feature>
<dbReference type="InterPro" id="IPR050833">
    <property type="entry name" value="Poly_Biosynth_Transport"/>
</dbReference>
<proteinExistence type="predicted"/>
<keyword evidence="5 6" id="KW-0472">Membrane</keyword>
<feature type="transmembrane region" description="Helical" evidence="6">
    <location>
        <begin position="257"/>
        <end position="278"/>
    </location>
</feature>